<gene>
    <name evidence="8" type="ORF">KTH89_03955</name>
</gene>
<evidence type="ECO:0000256" key="6">
    <source>
        <dbReference type="ARBA" id="ARBA00023295"/>
    </source>
</evidence>
<accession>A0A949NFW4</accession>
<dbReference type="Pfam" id="PF01120">
    <property type="entry name" value="Alpha_L_fucos"/>
    <property type="match status" value="1"/>
</dbReference>
<keyword evidence="5" id="KW-0378">Hydrolase</keyword>
<sequence length="502" mass="59018">MINEKYYHVMKDYQKKIQEVIERGPYKDNWESLSGYKVPDWLEKSKFGIFIHWGIYSVPAYGDEWYPTWMYQEGRPEYEHHIKTYGPHKNFGYKDFIPLFRGEKFSAKEWVELFKKAGAKYVMPVAEHHDGFQMYESNLSNFNSVEMGPCRDVLKELKEELEQNDMVFTVSSHRMEHLWYFGGGLAFDSDVRDERNNMLYGGCYGPCLPFLEDRGSLDAVTLDNPDFMEDWLARTCELVDRYHPRSVYFDWWIESACAKPYLKKFAAYYYNRALEWGIEVAIHSKYDSYVHSSSVFDIERGQLNSIYPRTWQTDTAIAKKSWGYTVDNEYKEAREIICDLVDIVSKNGCMLLNVGPKADGTITEEETQVLLEIGRWLEVNGEGIYNSTYWKIFGEGPTQILQGTSTDDKRSAFTCEDIRYTYRAGYLYAFVMQAPENGEVIRLRNLKKYKYTDNAYQGLIEQIDLLGFDNPFEVERLDEFMEIRIQGKPDTNCPICFRFKLL</sequence>
<dbReference type="SUPFAM" id="SSF51445">
    <property type="entry name" value="(Trans)glycosidases"/>
    <property type="match status" value="1"/>
</dbReference>
<dbReference type="InterPro" id="IPR013780">
    <property type="entry name" value="Glyco_hydro_b"/>
</dbReference>
<dbReference type="EC" id="3.2.1.51" evidence="3"/>
<dbReference type="InterPro" id="IPR016286">
    <property type="entry name" value="FUC_metazoa-typ"/>
</dbReference>
<dbReference type="Gene3D" id="2.60.40.1180">
    <property type="entry name" value="Golgi alpha-mannosidase II"/>
    <property type="match status" value="1"/>
</dbReference>
<dbReference type="GO" id="GO:0005764">
    <property type="term" value="C:lysosome"/>
    <property type="evidence" value="ECO:0007669"/>
    <property type="project" value="TreeGrafter"/>
</dbReference>
<dbReference type="Gene3D" id="3.20.20.80">
    <property type="entry name" value="Glycosidases"/>
    <property type="match status" value="1"/>
</dbReference>
<evidence type="ECO:0000256" key="5">
    <source>
        <dbReference type="ARBA" id="ARBA00022801"/>
    </source>
</evidence>
<feature type="domain" description="Glycoside hydrolase family 29 N-terminal" evidence="7">
    <location>
        <begin position="19"/>
        <end position="382"/>
    </location>
</feature>
<dbReference type="EMBL" id="JAHQCW010000004">
    <property type="protein sequence ID" value="MBU9735678.1"/>
    <property type="molecule type" value="Genomic_DNA"/>
</dbReference>
<dbReference type="RefSeq" id="WP_238720700.1">
    <property type="nucleotide sequence ID" value="NZ_JAHQCW010000004.1"/>
</dbReference>
<dbReference type="PIRSF" id="PIRSF001092">
    <property type="entry name" value="Alpha-L-fucosidase"/>
    <property type="match status" value="1"/>
</dbReference>
<reference evidence="8" key="1">
    <citation type="submission" date="2021-06" db="EMBL/GenBank/DDBJ databases">
        <title>Description of novel taxa of the family Lachnospiraceae.</title>
        <authorList>
            <person name="Chaplin A.V."/>
            <person name="Sokolova S.R."/>
            <person name="Pikina A.P."/>
            <person name="Korzhanova M."/>
            <person name="Belova V."/>
            <person name="Korostin D."/>
            <person name="Efimov B.A."/>
        </authorList>
    </citation>
    <scope>NUCLEOTIDE SEQUENCE</scope>
    <source>
        <strain evidence="8">ASD5720</strain>
    </source>
</reference>
<dbReference type="InterPro" id="IPR057739">
    <property type="entry name" value="Glyco_hydro_29_N"/>
</dbReference>
<evidence type="ECO:0000313" key="9">
    <source>
        <dbReference type="Proteomes" id="UP000712157"/>
    </source>
</evidence>
<dbReference type="InterPro" id="IPR000933">
    <property type="entry name" value="Glyco_hydro_29"/>
</dbReference>
<proteinExistence type="inferred from homology"/>
<evidence type="ECO:0000256" key="4">
    <source>
        <dbReference type="ARBA" id="ARBA00022729"/>
    </source>
</evidence>
<comment type="similarity">
    <text evidence="2">Belongs to the glycosyl hydrolase 29 family.</text>
</comment>
<dbReference type="InterPro" id="IPR017853">
    <property type="entry name" value="GH"/>
</dbReference>
<keyword evidence="4" id="KW-0732">Signal</keyword>
<organism evidence="8 9">
    <name type="scientific">Diplocloster agilis</name>
    <dbReference type="NCBI Taxonomy" id="2850323"/>
    <lineage>
        <taxon>Bacteria</taxon>
        <taxon>Bacillati</taxon>
        <taxon>Bacillota</taxon>
        <taxon>Clostridia</taxon>
        <taxon>Lachnospirales</taxon>
        <taxon>Lachnospiraceae</taxon>
        <taxon>Diplocloster</taxon>
    </lineage>
</organism>
<dbReference type="GO" id="GO:0004560">
    <property type="term" value="F:alpha-L-fucosidase activity"/>
    <property type="evidence" value="ECO:0007669"/>
    <property type="project" value="InterPro"/>
</dbReference>
<comment type="function">
    <text evidence="1">Alpha-L-fucosidase is responsible for hydrolyzing the alpha-1,6-linked fucose joined to the reducing-end N-acetylglucosamine of the carbohydrate moieties of glycoproteins.</text>
</comment>
<protein>
    <recommendedName>
        <fullName evidence="3">alpha-L-fucosidase</fullName>
        <ecNumber evidence="3">3.2.1.51</ecNumber>
    </recommendedName>
</protein>
<dbReference type="GO" id="GO:0006004">
    <property type="term" value="P:fucose metabolic process"/>
    <property type="evidence" value="ECO:0007669"/>
    <property type="project" value="InterPro"/>
</dbReference>
<evidence type="ECO:0000313" key="8">
    <source>
        <dbReference type="EMBL" id="MBU9735678.1"/>
    </source>
</evidence>
<dbReference type="GO" id="GO:0016139">
    <property type="term" value="P:glycoside catabolic process"/>
    <property type="evidence" value="ECO:0007669"/>
    <property type="project" value="TreeGrafter"/>
</dbReference>
<name>A0A949NFW4_9FIRM</name>
<evidence type="ECO:0000256" key="2">
    <source>
        <dbReference type="ARBA" id="ARBA00007951"/>
    </source>
</evidence>
<keyword evidence="9" id="KW-1185">Reference proteome</keyword>
<dbReference type="AlphaFoldDB" id="A0A949NFW4"/>
<dbReference type="PANTHER" id="PTHR10030">
    <property type="entry name" value="ALPHA-L-FUCOSIDASE"/>
    <property type="match status" value="1"/>
</dbReference>
<dbReference type="Proteomes" id="UP000712157">
    <property type="component" value="Unassembled WGS sequence"/>
</dbReference>
<evidence type="ECO:0000256" key="3">
    <source>
        <dbReference type="ARBA" id="ARBA00012662"/>
    </source>
</evidence>
<dbReference type="PANTHER" id="PTHR10030:SF37">
    <property type="entry name" value="ALPHA-L-FUCOSIDASE-RELATED"/>
    <property type="match status" value="1"/>
</dbReference>
<keyword evidence="6" id="KW-0326">Glycosidase</keyword>
<evidence type="ECO:0000259" key="7">
    <source>
        <dbReference type="Pfam" id="PF01120"/>
    </source>
</evidence>
<comment type="caution">
    <text evidence="8">The sequence shown here is derived from an EMBL/GenBank/DDBJ whole genome shotgun (WGS) entry which is preliminary data.</text>
</comment>
<evidence type="ECO:0000256" key="1">
    <source>
        <dbReference type="ARBA" id="ARBA00004071"/>
    </source>
</evidence>
<dbReference type="SMART" id="SM00812">
    <property type="entry name" value="Alpha_L_fucos"/>
    <property type="match status" value="1"/>
</dbReference>